<dbReference type="EMBL" id="JBEGDG010000001">
    <property type="protein sequence ID" value="MEQ6353321.1"/>
    <property type="molecule type" value="Genomic_DNA"/>
</dbReference>
<dbReference type="Pfam" id="PF12728">
    <property type="entry name" value="HTH_17"/>
    <property type="match status" value="1"/>
</dbReference>
<feature type="domain" description="Helix-turn-helix" evidence="1">
    <location>
        <begin position="22"/>
        <end position="65"/>
    </location>
</feature>
<keyword evidence="3" id="KW-1185">Reference proteome</keyword>
<evidence type="ECO:0000259" key="1">
    <source>
        <dbReference type="Pfam" id="PF12728"/>
    </source>
</evidence>
<proteinExistence type="predicted"/>
<name>A0ABV1MLD1_9BACI</name>
<gene>
    <name evidence="2" type="ORF">ABNX05_01685</name>
</gene>
<dbReference type="InterPro" id="IPR041657">
    <property type="entry name" value="HTH_17"/>
</dbReference>
<accession>A0ABV1MLD1</accession>
<dbReference type="Proteomes" id="UP001478862">
    <property type="component" value="Unassembled WGS sequence"/>
</dbReference>
<organism evidence="2 3">
    <name type="scientific">Lysinibacillus zambalensis</name>
    <dbReference type="NCBI Taxonomy" id="3160866"/>
    <lineage>
        <taxon>Bacteria</taxon>
        <taxon>Bacillati</taxon>
        <taxon>Bacillota</taxon>
        <taxon>Bacilli</taxon>
        <taxon>Bacillales</taxon>
        <taxon>Bacillaceae</taxon>
        <taxon>Lysinibacillus</taxon>
    </lineage>
</organism>
<evidence type="ECO:0000313" key="3">
    <source>
        <dbReference type="Proteomes" id="UP001478862"/>
    </source>
</evidence>
<reference evidence="2 3" key="1">
    <citation type="submission" date="2024-06" db="EMBL/GenBank/DDBJ databases">
        <title>Lysinibacillus zambalefons sp. nov., a Novel Firmicute Isolated from the Poon Bato Zambales Hyperalkaline Spring.</title>
        <authorList>
            <person name="Aja J.A."/>
            <person name="Lazaro J.E.H."/>
            <person name="Llorin L.D."/>
            <person name="Lim K.R."/>
            <person name="Teodosio J."/>
            <person name="Dalisay D.S."/>
        </authorList>
    </citation>
    <scope>NUCLEOTIDE SEQUENCE [LARGE SCALE GENOMIC DNA]</scope>
    <source>
        <strain evidence="2 3">M3</strain>
    </source>
</reference>
<evidence type="ECO:0000313" key="2">
    <source>
        <dbReference type="EMBL" id="MEQ6353321.1"/>
    </source>
</evidence>
<sequence>MTQNYSFNTKDEFIKLVQSEILNTSEALEELNISRQALNSLVKRGKLVPLKELSRDRLFLREDIENRKNTTRMLKSKSKTYD</sequence>
<protein>
    <submittedName>
        <fullName evidence="2">Helix-turn-helix domain-containing protein</fullName>
    </submittedName>
</protein>
<comment type="caution">
    <text evidence="2">The sequence shown here is derived from an EMBL/GenBank/DDBJ whole genome shotgun (WGS) entry which is preliminary data.</text>
</comment>